<reference evidence="6 7" key="1">
    <citation type="submission" date="2023-08" db="EMBL/GenBank/DDBJ databases">
        <title>Black Yeasts Isolated from many extreme environments.</title>
        <authorList>
            <person name="Coleine C."/>
            <person name="Stajich J.E."/>
            <person name="Selbmann L."/>
        </authorList>
    </citation>
    <scope>NUCLEOTIDE SEQUENCE [LARGE SCALE GENOMIC DNA]</scope>
    <source>
        <strain evidence="6 7">CCFEE 5792</strain>
    </source>
</reference>
<dbReference type="PANTHER" id="PTHR11278">
    <property type="entry name" value="40S RIBOSOMAL PROTEIN S7"/>
    <property type="match status" value="1"/>
</dbReference>
<comment type="caution">
    <text evidence="6">The sequence shown here is derived from an EMBL/GenBank/DDBJ whole genome shotgun (WGS) entry which is preliminary data.</text>
</comment>
<dbReference type="GO" id="GO:0032040">
    <property type="term" value="C:small-subunit processome"/>
    <property type="evidence" value="ECO:0007669"/>
    <property type="project" value="TreeGrafter"/>
</dbReference>
<evidence type="ECO:0000313" key="6">
    <source>
        <dbReference type="EMBL" id="KAK5048007.1"/>
    </source>
</evidence>
<dbReference type="GO" id="GO:0006412">
    <property type="term" value="P:translation"/>
    <property type="evidence" value="ECO:0007669"/>
    <property type="project" value="InterPro"/>
</dbReference>
<dbReference type="RefSeq" id="XP_064703513.1">
    <property type="nucleotide sequence ID" value="XM_064849758.1"/>
</dbReference>
<dbReference type="InterPro" id="IPR000554">
    <property type="entry name" value="Ribosomal_eS7"/>
</dbReference>
<dbReference type="GO" id="GO:0042274">
    <property type="term" value="P:ribosomal small subunit biogenesis"/>
    <property type="evidence" value="ECO:0007669"/>
    <property type="project" value="TreeGrafter"/>
</dbReference>
<accession>A0AAV9N1V2</accession>
<dbReference type="Proteomes" id="UP001358417">
    <property type="component" value="Unassembled WGS sequence"/>
</dbReference>
<evidence type="ECO:0000256" key="2">
    <source>
        <dbReference type="ARBA" id="ARBA00022980"/>
    </source>
</evidence>
<dbReference type="GO" id="GO:0030686">
    <property type="term" value="C:90S preribosome"/>
    <property type="evidence" value="ECO:0007669"/>
    <property type="project" value="TreeGrafter"/>
</dbReference>
<keyword evidence="2 4" id="KW-0689">Ribosomal protein</keyword>
<evidence type="ECO:0000256" key="4">
    <source>
        <dbReference type="RuleBase" id="RU364105"/>
    </source>
</evidence>
<dbReference type="PROSITE" id="PS00948">
    <property type="entry name" value="RIBOSOMAL_S7E"/>
    <property type="match status" value="1"/>
</dbReference>
<dbReference type="GO" id="GO:0022627">
    <property type="term" value="C:cytosolic small ribosomal subunit"/>
    <property type="evidence" value="ECO:0007669"/>
    <property type="project" value="TreeGrafter"/>
</dbReference>
<evidence type="ECO:0000256" key="3">
    <source>
        <dbReference type="ARBA" id="ARBA00023274"/>
    </source>
</evidence>
<dbReference type="EMBL" id="JAVRRD010000023">
    <property type="protein sequence ID" value="KAK5048007.1"/>
    <property type="molecule type" value="Genomic_DNA"/>
</dbReference>
<dbReference type="Pfam" id="PF01251">
    <property type="entry name" value="Ribosomal_S7e"/>
    <property type="match status" value="1"/>
</dbReference>
<keyword evidence="3 4" id="KW-0687">Ribonucleoprotein</keyword>
<dbReference type="GeneID" id="89974369"/>
<dbReference type="GO" id="GO:0003735">
    <property type="term" value="F:structural constituent of ribosome"/>
    <property type="evidence" value="ECO:0007669"/>
    <property type="project" value="InterPro"/>
</dbReference>
<feature type="region of interest" description="Disordered" evidence="5">
    <location>
        <begin position="1"/>
        <end position="20"/>
    </location>
</feature>
<dbReference type="AlphaFoldDB" id="A0AAV9N1V2"/>
<gene>
    <name evidence="6" type="primary">CRP15</name>
    <name evidence="6" type="ORF">LTR84_006197</name>
</gene>
<proteinExistence type="inferred from homology"/>
<evidence type="ECO:0000313" key="7">
    <source>
        <dbReference type="Proteomes" id="UP001358417"/>
    </source>
</evidence>
<keyword evidence="7" id="KW-1185">Reference proteome</keyword>
<comment type="similarity">
    <text evidence="1 4">Belongs to the eukaryotic ribosomal protein eS7 family.</text>
</comment>
<dbReference type="PANTHER" id="PTHR11278:SF0">
    <property type="entry name" value="SMALL RIBOSOMAL SUBUNIT PROTEIN ES7"/>
    <property type="match status" value="1"/>
</dbReference>
<evidence type="ECO:0000256" key="5">
    <source>
        <dbReference type="SAM" id="MobiDB-lite"/>
    </source>
</evidence>
<dbReference type="GO" id="GO:0006364">
    <property type="term" value="P:rRNA processing"/>
    <property type="evidence" value="ECO:0007669"/>
    <property type="project" value="TreeGrafter"/>
</dbReference>
<evidence type="ECO:0000256" key="1">
    <source>
        <dbReference type="ARBA" id="ARBA00007820"/>
    </source>
</evidence>
<organism evidence="6 7">
    <name type="scientific">Exophiala bonariae</name>
    <dbReference type="NCBI Taxonomy" id="1690606"/>
    <lineage>
        <taxon>Eukaryota</taxon>
        <taxon>Fungi</taxon>
        <taxon>Dikarya</taxon>
        <taxon>Ascomycota</taxon>
        <taxon>Pezizomycotina</taxon>
        <taxon>Eurotiomycetes</taxon>
        <taxon>Chaetothyriomycetidae</taxon>
        <taxon>Chaetothyriales</taxon>
        <taxon>Herpotrichiellaceae</taxon>
        <taxon>Exophiala</taxon>
    </lineage>
</organism>
<dbReference type="InterPro" id="IPR047861">
    <property type="entry name" value="Ribosomal_eS7_CS"/>
</dbReference>
<protein>
    <recommendedName>
        <fullName evidence="4">40S ribosomal protein S7</fullName>
    </recommendedName>
</protein>
<name>A0AAV9N1V2_9EURO</name>
<sequence>MSGQALNKIAANSPSRQHPSELETSIATALYELETNIPDLKSALRPLQFVSARELEVGHGKRAIVIFVPVPLLPGFHKVQQRLTRELEKKFSDRHVLILASRRILPRPKRSNRSRTSQTQKRPRSRTLTAVHEAILADVVYPVEIVGKRLRTKEDGSKVLKVVLDEKERGGVDYRLDTYSEVYRKLTGRGVGFEFPLSGTADY</sequence>